<dbReference type="EMBL" id="JN315746">
    <property type="protein sequence ID" value="AEX09224.1"/>
    <property type="molecule type" value="mRNA"/>
</dbReference>
<feature type="domain" description="TIL" evidence="2">
    <location>
        <begin position="24"/>
        <end position="76"/>
    </location>
</feature>
<dbReference type="Gene3D" id="2.10.25.10">
    <property type="entry name" value="Laminin"/>
    <property type="match status" value="1"/>
</dbReference>
<organism evidence="3">
    <name type="scientific">Pandinus cavimanus</name>
    <name type="common">Tanzanian red clawed scorpion</name>
    <dbReference type="NCBI Taxonomy" id="217261"/>
    <lineage>
        <taxon>Eukaryota</taxon>
        <taxon>Metazoa</taxon>
        <taxon>Ecdysozoa</taxon>
        <taxon>Arthropoda</taxon>
        <taxon>Chelicerata</taxon>
        <taxon>Arachnida</taxon>
        <taxon>Scorpiones</taxon>
        <taxon>Iurida</taxon>
        <taxon>Scorpionoidea</taxon>
        <taxon>Scorpionidae</taxon>
        <taxon>Pandininae</taxon>
        <taxon>Pandinus</taxon>
    </lineage>
</organism>
<feature type="signal peptide" evidence="1">
    <location>
        <begin position="1"/>
        <end position="20"/>
    </location>
</feature>
<evidence type="ECO:0000259" key="2">
    <source>
        <dbReference type="Pfam" id="PF01826"/>
    </source>
</evidence>
<name>H2CYR6_PANCV</name>
<dbReference type="Pfam" id="PF01826">
    <property type="entry name" value="TIL"/>
    <property type="match status" value="1"/>
</dbReference>
<protein>
    <submittedName>
        <fullName evidence="3">Cysteine-rich venom protein</fullName>
    </submittedName>
</protein>
<accession>H2CYR6</accession>
<proteinExistence type="evidence at transcript level"/>
<evidence type="ECO:0000313" key="3">
    <source>
        <dbReference type="EMBL" id="AEX09224.1"/>
    </source>
</evidence>
<dbReference type="AlphaFoldDB" id="H2CYR6"/>
<evidence type="ECO:0000256" key="1">
    <source>
        <dbReference type="SAM" id="SignalP"/>
    </source>
</evidence>
<sequence length="77" mass="8321">MKILVAVLLVCVMMISKMQCYEKCGKNEYYTTCGACDGTCAKPEVPCPRICHPPGCYCVLDSVRGPDGNCIPLGECP</sequence>
<dbReference type="CDD" id="cd19941">
    <property type="entry name" value="TIL"/>
    <property type="match status" value="1"/>
</dbReference>
<dbReference type="SUPFAM" id="SSF57567">
    <property type="entry name" value="Serine protease inhibitors"/>
    <property type="match status" value="1"/>
</dbReference>
<dbReference type="InterPro" id="IPR036084">
    <property type="entry name" value="Ser_inhib-like_sf"/>
</dbReference>
<reference evidence="3" key="1">
    <citation type="journal article" date="2012" name="Proteomics">
        <title>Molecular diversity of the telson and venom components from Pandinus cavimanus (Scorpionidae Latreille 1802): transcriptome, venomics and function.</title>
        <authorList>
            <person name="Diego-Garcia E."/>
            <person name="Peigneur S."/>
            <person name="Clynen E."/>
            <person name="Marien T."/>
            <person name="Czech L."/>
            <person name="Schoofs L."/>
            <person name="Tytgat J."/>
        </authorList>
    </citation>
    <scope>NUCLEOTIDE SEQUENCE</scope>
</reference>
<dbReference type="InterPro" id="IPR002919">
    <property type="entry name" value="TIL_dom"/>
</dbReference>
<feature type="chain" id="PRO_5005682835" evidence="1">
    <location>
        <begin position="21"/>
        <end position="77"/>
    </location>
</feature>
<keyword evidence="1" id="KW-0732">Signal</keyword>